<dbReference type="Pfam" id="PF01022">
    <property type="entry name" value="HTH_5"/>
    <property type="match status" value="1"/>
</dbReference>
<dbReference type="Proteomes" id="UP000473574">
    <property type="component" value="Unassembled WGS sequence"/>
</dbReference>
<protein>
    <submittedName>
        <fullName evidence="2">Transcriptional regulator</fullName>
    </submittedName>
</protein>
<dbReference type="InterPro" id="IPR050313">
    <property type="entry name" value="Carb_Metab_HTH_regulators"/>
</dbReference>
<dbReference type="PANTHER" id="PTHR30363:SF28">
    <property type="entry name" value="TRANSCRIPTIONAL REGULATORY PROTEIN-RELATED"/>
    <property type="match status" value="1"/>
</dbReference>
<evidence type="ECO:0000313" key="2">
    <source>
        <dbReference type="EMBL" id="NEZ61574.1"/>
    </source>
</evidence>
<sequence length="216" mass="24330">MRQSRQSRQSRRAIIQLLKQSGAMDAHAIAEQLGISAMAVRQHLYALQDEQLIDYEEESRPMGRPAKLWHLTAAADRFFPEGYAELTLSLIHSVTEAFGADGLERLLDIRTREQLGAYLAQMDGQDSWQDRLEALADIRTREGYMANVLPQDDGSMLLVENHCPICAAAEACTGLCDRELEIFQTVLGVDVKRTEHILSGARRCAYRVVLDENQDQ</sequence>
<dbReference type="InterPro" id="IPR036390">
    <property type="entry name" value="WH_DNA-bd_sf"/>
</dbReference>
<name>A0A6M0RZE3_9CYAN</name>
<evidence type="ECO:0000259" key="1">
    <source>
        <dbReference type="Pfam" id="PF01022"/>
    </source>
</evidence>
<dbReference type="EMBL" id="QZCE01000001">
    <property type="protein sequence ID" value="NEZ61574.1"/>
    <property type="molecule type" value="Genomic_DNA"/>
</dbReference>
<evidence type="ECO:0000313" key="3">
    <source>
        <dbReference type="Proteomes" id="UP000473574"/>
    </source>
</evidence>
<reference evidence="2 3" key="1">
    <citation type="journal article" date="2020" name="Microb. Ecol.">
        <title>Ecogenomics of the Marine Benthic Filamentous Cyanobacterium Adonisia.</title>
        <authorList>
            <person name="Walter J.M."/>
            <person name="Coutinho F.H."/>
            <person name="Leomil L."/>
            <person name="Hargreaves P.I."/>
            <person name="Campeao M.E."/>
            <person name="Vieira V.V."/>
            <person name="Silva B.S."/>
            <person name="Fistarol G.O."/>
            <person name="Salomon P.S."/>
            <person name="Sawabe T."/>
            <person name="Mino S."/>
            <person name="Hosokawa M."/>
            <person name="Miyashita H."/>
            <person name="Maruyama F."/>
            <person name="van Verk M.C."/>
            <person name="Dutilh B.E."/>
            <person name="Thompson C.C."/>
            <person name="Thompson F.L."/>
        </authorList>
    </citation>
    <scope>NUCLEOTIDE SEQUENCE [LARGE SCALE GENOMIC DNA]</scope>
    <source>
        <strain evidence="2 3">CCMR0082</strain>
    </source>
</reference>
<comment type="caution">
    <text evidence="2">The sequence shown here is derived from an EMBL/GenBank/DDBJ whole genome shotgun (WGS) entry which is preliminary data.</text>
</comment>
<proteinExistence type="predicted"/>
<dbReference type="Gene3D" id="1.10.10.10">
    <property type="entry name" value="Winged helix-like DNA-binding domain superfamily/Winged helix DNA-binding domain"/>
    <property type="match status" value="1"/>
</dbReference>
<accession>A0A6M0RZE3</accession>
<dbReference type="AlphaFoldDB" id="A0A6M0RZE3"/>
<feature type="domain" description="HTH arsR-type" evidence="1">
    <location>
        <begin position="9"/>
        <end position="55"/>
    </location>
</feature>
<dbReference type="InterPro" id="IPR036388">
    <property type="entry name" value="WH-like_DNA-bd_sf"/>
</dbReference>
<gene>
    <name evidence="2" type="ORF">D0962_02080</name>
</gene>
<dbReference type="SUPFAM" id="SSF46785">
    <property type="entry name" value="Winged helix' DNA-binding domain"/>
    <property type="match status" value="1"/>
</dbReference>
<dbReference type="InterPro" id="IPR001845">
    <property type="entry name" value="HTH_ArsR_DNA-bd_dom"/>
</dbReference>
<dbReference type="PANTHER" id="PTHR30363">
    <property type="entry name" value="HTH-TYPE TRANSCRIPTIONAL REGULATOR SRLR-RELATED"/>
    <property type="match status" value="1"/>
</dbReference>
<dbReference type="GO" id="GO:0003700">
    <property type="term" value="F:DNA-binding transcription factor activity"/>
    <property type="evidence" value="ECO:0007669"/>
    <property type="project" value="InterPro"/>
</dbReference>
<organism evidence="2 3">
    <name type="scientific">Adonisia turfae CCMR0082</name>
    <dbReference type="NCBI Taxonomy" id="2304604"/>
    <lineage>
        <taxon>Bacteria</taxon>
        <taxon>Bacillati</taxon>
        <taxon>Cyanobacteriota</taxon>
        <taxon>Adonisia</taxon>
        <taxon>Adonisia turfae</taxon>
    </lineage>
</organism>